<accession>A0A8S5R115</accession>
<protein>
    <submittedName>
        <fullName evidence="1">Uncharacterized protein</fullName>
    </submittedName>
</protein>
<organism evidence="1">
    <name type="scientific">Myoviridae sp. cteBs22</name>
    <dbReference type="NCBI Taxonomy" id="2826675"/>
    <lineage>
        <taxon>Viruses</taxon>
        <taxon>Duplodnaviria</taxon>
        <taxon>Heunggongvirae</taxon>
        <taxon>Uroviricota</taxon>
        <taxon>Caudoviricetes</taxon>
    </lineage>
</organism>
<reference evidence="1" key="1">
    <citation type="journal article" date="2021" name="Proc. Natl. Acad. Sci. U.S.A.">
        <title>A Catalog of Tens of Thousands of Viruses from Human Metagenomes Reveals Hidden Associations with Chronic Diseases.</title>
        <authorList>
            <person name="Tisza M.J."/>
            <person name="Buck C.B."/>
        </authorList>
    </citation>
    <scope>NUCLEOTIDE SEQUENCE</scope>
    <source>
        <strain evidence="1">CteBs22</strain>
    </source>
</reference>
<proteinExistence type="predicted"/>
<sequence length="68" mass="7530">MTNTELNLTTRDVAALLAKRCMAVVEAKALGPQKCQRLIEDVQQFSAALVSLLNKEIENVQPQESKKC</sequence>
<evidence type="ECO:0000313" key="1">
    <source>
        <dbReference type="EMBL" id="DAE24787.1"/>
    </source>
</evidence>
<dbReference type="EMBL" id="BK015784">
    <property type="protein sequence ID" value="DAE24787.1"/>
    <property type="molecule type" value="Genomic_DNA"/>
</dbReference>
<name>A0A8S5R115_9CAUD</name>